<dbReference type="Pfam" id="PF00067">
    <property type="entry name" value="p450"/>
    <property type="match status" value="1"/>
</dbReference>
<reference evidence="1" key="2">
    <citation type="submission" date="2021-10" db="EMBL/GenBank/DDBJ databases">
        <title>Phylogenomics reveals ancestral predisposition of the termite-cultivated fungus Termitomyces towards a domesticated lifestyle.</title>
        <authorList>
            <person name="Auxier B."/>
            <person name="Grum-Grzhimaylo A."/>
            <person name="Cardenas M.E."/>
            <person name="Lodge J.D."/>
            <person name="Laessoe T."/>
            <person name="Pedersen O."/>
            <person name="Smith M.E."/>
            <person name="Kuyper T.W."/>
            <person name="Franco-Molano E.A."/>
            <person name="Baroni T.J."/>
            <person name="Aanen D.K."/>
        </authorList>
    </citation>
    <scope>NUCLEOTIDE SEQUENCE</scope>
    <source>
        <strain evidence="1">D49</strain>
    </source>
</reference>
<gene>
    <name evidence="1" type="ORF">H0H81_002628</name>
</gene>
<name>A0A9P7GR07_9AGAR</name>
<protein>
    <submittedName>
        <fullName evidence="1">Uncharacterized protein</fullName>
    </submittedName>
</protein>
<dbReference type="GO" id="GO:0004497">
    <property type="term" value="F:monooxygenase activity"/>
    <property type="evidence" value="ECO:0007669"/>
    <property type="project" value="InterPro"/>
</dbReference>
<dbReference type="AlphaFoldDB" id="A0A9P7GR07"/>
<dbReference type="GO" id="GO:0020037">
    <property type="term" value="F:heme binding"/>
    <property type="evidence" value="ECO:0007669"/>
    <property type="project" value="InterPro"/>
</dbReference>
<evidence type="ECO:0000313" key="2">
    <source>
        <dbReference type="Proteomes" id="UP000717328"/>
    </source>
</evidence>
<proteinExistence type="predicted"/>
<reference evidence="1" key="1">
    <citation type="submission" date="2021-02" db="EMBL/GenBank/DDBJ databases">
        <authorList>
            <person name="Nieuwenhuis M."/>
            <person name="Van De Peppel L.J.J."/>
        </authorList>
    </citation>
    <scope>NUCLEOTIDE SEQUENCE</scope>
    <source>
        <strain evidence="1">D49</strain>
    </source>
</reference>
<dbReference type="Gene3D" id="1.10.630.10">
    <property type="entry name" value="Cytochrome P450"/>
    <property type="match status" value="1"/>
</dbReference>
<organism evidence="1 2">
    <name type="scientific">Sphagnurus paluster</name>
    <dbReference type="NCBI Taxonomy" id="117069"/>
    <lineage>
        <taxon>Eukaryota</taxon>
        <taxon>Fungi</taxon>
        <taxon>Dikarya</taxon>
        <taxon>Basidiomycota</taxon>
        <taxon>Agaricomycotina</taxon>
        <taxon>Agaricomycetes</taxon>
        <taxon>Agaricomycetidae</taxon>
        <taxon>Agaricales</taxon>
        <taxon>Tricholomatineae</taxon>
        <taxon>Lyophyllaceae</taxon>
        <taxon>Sphagnurus</taxon>
    </lineage>
</organism>
<dbReference type="Proteomes" id="UP000717328">
    <property type="component" value="Unassembled WGS sequence"/>
</dbReference>
<comment type="caution">
    <text evidence="1">The sequence shown here is derived from an EMBL/GenBank/DDBJ whole genome shotgun (WGS) entry which is preliminary data.</text>
</comment>
<dbReference type="InterPro" id="IPR036396">
    <property type="entry name" value="Cyt_P450_sf"/>
</dbReference>
<dbReference type="GO" id="GO:0016705">
    <property type="term" value="F:oxidoreductase activity, acting on paired donors, with incorporation or reduction of molecular oxygen"/>
    <property type="evidence" value="ECO:0007669"/>
    <property type="project" value="InterPro"/>
</dbReference>
<accession>A0A9P7GR07</accession>
<keyword evidence="2" id="KW-1185">Reference proteome</keyword>
<dbReference type="InterPro" id="IPR001128">
    <property type="entry name" value="Cyt_P450"/>
</dbReference>
<evidence type="ECO:0000313" key="1">
    <source>
        <dbReference type="EMBL" id="KAG5654439.1"/>
    </source>
</evidence>
<dbReference type="OrthoDB" id="1470350at2759"/>
<dbReference type="GO" id="GO:0005506">
    <property type="term" value="F:iron ion binding"/>
    <property type="evidence" value="ECO:0007669"/>
    <property type="project" value="InterPro"/>
</dbReference>
<dbReference type="EMBL" id="JABCKI010000008">
    <property type="protein sequence ID" value="KAG5654439.1"/>
    <property type="molecule type" value="Genomic_DNA"/>
</dbReference>
<dbReference type="SUPFAM" id="SSF48264">
    <property type="entry name" value="Cytochrome P450"/>
    <property type="match status" value="1"/>
</dbReference>
<sequence length="131" mass="14918">MLEVISNARAWIAEGKRTVMDSALLRNLVEANMNEGAWDGKHLTDDELLSDTFVNIVQFLEYTTAVFHETLRLFPSVPRLGKNVRQDTTLTARRFKIDSDKKVTDVEKFDVDIKRGSIVVIDVMALHNNRA</sequence>